<keyword evidence="3" id="KW-0808">Transferase</keyword>
<dbReference type="InterPro" id="IPR035391">
    <property type="entry name" value="Arylsulfotran_N"/>
</dbReference>
<organism evidence="3 4">
    <name type="scientific">Listeria immobilis</name>
    <dbReference type="NCBI Taxonomy" id="2713502"/>
    <lineage>
        <taxon>Bacteria</taxon>
        <taxon>Bacillati</taxon>
        <taxon>Bacillota</taxon>
        <taxon>Bacilli</taxon>
        <taxon>Bacillales</taxon>
        <taxon>Listeriaceae</taxon>
        <taxon>Listeria</taxon>
    </lineage>
</organism>
<evidence type="ECO:0000259" key="2">
    <source>
        <dbReference type="Pfam" id="PF17425"/>
    </source>
</evidence>
<dbReference type="AlphaFoldDB" id="A0A7X1C8Q4"/>
<reference evidence="3 4" key="1">
    <citation type="submission" date="2020-03" db="EMBL/GenBank/DDBJ databases">
        <title>Soil Listeria distribution.</title>
        <authorList>
            <person name="Liao J."/>
            <person name="Wiedmann M."/>
        </authorList>
    </citation>
    <scope>NUCLEOTIDE SEQUENCE [LARGE SCALE GENOMIC DNA]</scope>
    <source>
        <strain evidence="3 4">FSL L7-1554</strain>
    </source>
</reference>
<keyword evidence="1" id="KW-0812">Transmembrane</keyword>
<dbReference type="PANTHER" id="PTHR35340:SF10">
    <property type="entry name" value="CYTOPLASMIC PROTEIN"/>
    <property type="match status" value="1"/>
</dbReference>
<keyword evidence="1" id="KW-0472">Membrane</keyword>
<keyword evidence="1" id="KW-1133">Transmembrane helix</keyword>
<dbReference type="InterPro" id="IPR038477">
    <property type="entry name" value="ASST_N_sf"/>
</dbReference>
<evidence type="ECO:0000313" key="3">
    <source>
        <dbReference type="EMBL" id="MBC1488509.1"/>
    </source>
</evidence>
<accession>A0A7X1C8Q4</accession>
<evidence type="ECO:0000313" key="4">
    <source>
        <dbReference type="Proteomes" id="UP000561617"/>
    </source>
</evidence>
<feature type="domain" description="Arylsulfotransferase N-terminal" evidence="2">
    <location>
        <begin position="76"/>
        <end position="160"/>
    </location>
</feature>
<dbReference type="RefSeq" id="WP_185380825.1">
    <property type="nucleotide sequence ID" value="NZ_JAASTW010000005.1"/>
</dbReference>
<dbReference type="EMBL" id="JAASTW010000005">
    <property type="protein sequence ID" value="MBC1488509.1"/>
    <property type="molecule type" value="Genomic_DNA"/>
</dbReference>
<dbReference type="Proteomes" id="UP000561617">
    <property type="component" value="Unassembled WGS sequence"/>
</dbReference>
<sequence>MSIKLKRKTQKIICITGFILVLFLATGLGYFFYQNKSEASKQNYYMLDTELVDEQTKIEKQLKKDSEGSTLENPFIKLNPYGTSPLTAMLLFNTEEKMKITVEVEGENAATTIQSEVNSDYTTQHEIAVLGLYPNKANKVKITAVTQTGKKTEKTITIQTNKLPDEMPKIDVTTSDTTQMEQTGNQLTFITPSTKYAYGVDSNGDVRWYSTKYNSHVFKELENGHLLYLTKYDNADDTYSLLLETDYLGKIYHAYSMTTEAESEQSGSSSKSAIHHDAIELPSGNLLLTINDDTKYMEDTMIEIDRQTGEVIKEIDLKDILPEKFYKNYKARSDGKVDWFHQNAIWYDESDDSIVISSRNQDTVMKLDYETTAIKWILSDKTGWPDAYKKYLLDSTGTDFKYPAGQHAVEILPDQDDNSTTVDILLYDNNVVVTRGDKEASGQYSEAVQYRINEKTKKVEIVFSYGESLGEAYWTEIVGGSRYMETTGNYLINFGHRKDGKESSIIEVNQKGTVVFEMNLTDFPTSAWAYRAERFSLYPASYTFKLTQDE</sequence>
<dbReference type="Pfam" id="PF05935">
    <property type="entry name" value="Arylsulfotrans"/>
    <property type="match status" value="1"/>
</dbReference>
<proteinExistence type="predicted"/>
<dbReference type="Gene3D" id="2.60.40.3100">
    <property type="entry name" value="Arylsulphate sulphotransferase monomer, N-terminal domain"/>
    <property type="match status" value="1"/>
</dbReference>
<dbReference type="InterPro" id="IPR010262">
    <property type="entry name" value="Arylsulfotransferase_bact"/>
</dbReference>
<name>A0A7X1C8Q4_9LIST</name>
<comment type="caution">
    <text evidence="3">The sequence shown here is derived from an EMBL/GenBank/DDBJ whole genome shotgun (WGS) entry which is preliminary data.</text>
</comment>
<dbReference type="InterPro" id="IPR053143">
    <property type="entry name" value="Arylsulfate_ST"/>
</dbReference>
<dbReference type="Pfam" id="PF17425">
    <property type="entry name" value="Arylsulfotran_N"/>
    <property type="match status" value="1"/>
</dbReference>
<feature type="transmembrane region" description="Helical" evidence="1">
    <location>
        <begin position="12"/>
        <end position="33"/>
    </location>
</feature>
<evidence type="ECO:0000256" key="1">
    <source>
        <dbReference type="SAM" id="Phobius"/>
    </source>
</evidence>
<protein>
    <submittedName>
        <fullName evidence="3">Aryl-sulfate sulfotransferase</fullName>
    </submittedName>
</protein>
<dbReference type="GO" id="GO:0004062">
    <property type="term" value="F:aryl sulfotransferase activity"/>
    <property type="evidence" value="ECO:0007669"/>
    <property type="project" value="InterPro"/>
</dbReference>
<dbReference type="PANTHER" id="PTHR35340">
    <property type="entry name" value="PQQ ENZYME REPEAT PROTEIN-RELATED"/>
    <property type="match status" value="1"/>
</dbReference>
<gene>
    <name evidence="3" type="ORF">HCJ38_05695</name>
</gene>